<keyword evidence="2" id="KW-1185">Reference proteome</keyword>
<organism evidence="1 2">
    <name type="scientific">Puccinia sorghi</name>
    <dbReference type="NCBI Taxonomy" id="27349"/>
    <lineage>
        <taxon>Eukaryota</taxon>
        <taxon>Fungi</taxon>
        <taxon>Dikarya</taxon>
        <taxon>Basidiomycota</taxon>
        <taxon>Pucciniomycotina</taxon>
        <taxon>Pucciniomycetes</taxon>
        <taxon>Pucciniales</taxon>
        <taxon>Pucciniaceae</taxon>
        <taxon>Puccinia</taxon>
    </lineage>
</organism>
<sequence>MCICSCHKFGCGKQVYRDNNGIKQMCVTLSNVNFQKHERLAQLNSILRPRPHGNKHQTQNQGLHTIWNTCLWIANQFPMLPARTTTRRTIYFAFKTNSQQYFWKKTF</sequence>
<dbReference type="AlphaFoldDB" id="A0A0L6V8N6"/>
<protein>
    <submittedName>
        <fullName evidence="1">Uncharacterized protein</fullName>
    </submittedName>
</protein>
<reference evidence="1 2" key="1">
    <citation type="submission" date="2015-08" db="EMBL/GenBank/DDBJ databases">
        <title>Next Generation Sequencing and Analysis of the Genome of Puccinia sorghi L Schw, the Causal Agent of Maize Common Rust.</title>
        <authorList>
            <person name="Rochi L."/>
            <person name="Burguener G."/>
            <person name="Darino M."/>
            <person name="Turjanski A."/>
            <person name="Kreff E."/>
            <person name="Dieguez M.J."/>
            <person name="Sacco F."/>
        </authorList>
    </citation>
    <scope>NUCLEOTIDE SEQUENCE [LARGE SCALE GENOMIC DNA]</scope>
    <source>
        <strain evidence="1 2">RO10H11247</strain>
    </source>
</reference>
<dbReference type="Proteomes" id="UP000037035">
    <property type="component" value="Unassembled WGS sequence"/>
</dbReference>
<name>A0A0L6V8N6_9BASI</name>
<dbReference type="EMBL" id="LAVV01007277">
    <property type="protein sequence ID" value="KNZ56475.1"/>
    <property type="molecule type" value="Genomic_DNA"/>
</dbReference>
<dbReference type="VEuPathDB" id="FungiDB:VP01_2397g4"/>
<evidence type="ECO:0000313" key="2">
    <source>
        <dbReference type="Proteomes" id="UP000037035"/>
    </source>
</evidence>
<proteinExistence type="predicted"/>
<accession>A0A0L6V8N6</accession>
<gene>
    <name evidence="1" type="ORF">VP01_2397g4</name>
</gene>
<evidence type="ECO:0000313" key="1">
    <source>
        <dbReference type="EMBL" id="KNZ56475.1"/>
    </source>
</evidence>
<comment type="caution">
    <text evidence="1">The sequence shown here is derived from an EMBL/GenBank/DDBJ whole genome shotgun (WGS) entry which is preliminary data.</text>
</comment>